<protein>
    <submittedName>
        <fullName evidence="6">KLLA0B02849p</fullName>
    </submittedName>
</protein>
<dbReference type="OMA" id="FWAPPQL"/>
<dbReference type="PaxDb" id="284590-Q6CWN0"/>
<dbReference type="KEGG" id="kla:KLLA0_B02849g"/>
<evidence type="ECO:0000313" key="7">
    <source>
        <dbReference type="Proteomes" id="UP000000598"/>
    </source>
</evidence>
<proteinExistence type="inferred from homology"/>
<accession>Q6CWN0</accession>
<dbReference type="GO" id="GO:0006914">
    <property type="term" value="P:autophagy"/>
    <property type="evidence" value="ECO:0007669"/>
    <property type="project" value="TreeGrafter"/>
</dbReference>
<comment type="similarity">
    <text evidence="3">Belongs to the VAM6/VPS39 family.</text>
</comment>
<feature type="repeat" description="CHCR" evidence="4">
    <location>
        <begin position="684"/>
        <end position="846"/>
    </location>
</feature>
<name>Q6CWN0_KLULA</name>
<dbReference type="AlphaFoldDB" id="Q6CWN0"/>
<dbReference type="PROSITE" id="PS50236">
    <property type="entry name" value="CHCR"/>
    <property type="match status" value="1"/>
</dbReference>
<keyword evidence="2" id="KW-0472">Membrane</keyword>
<evidence type="ECO:0000256" key="1">
    <source>
        <dbReference type="ARBA" id="ARBA00004184"/>
    </source>
</evidence>
<dbReference type="HOGENOM" id="CLU_293239_0_0_1"/>
<dbReference type="FunCoup" id="Q6CWN0">
    <property type="interactions" value="726"/>
</dbReference>
<dbReference type="InterPro" id="IPR019452">
    <property type="entry name" value="VPS39/TGF_beta_rcpt-assoc_1"/>
</dbReference>
<dbReference type="Pfam" id="PF10366">
    <property type="entry name" value="Vps39_1"/>
    <property type="match status" value="1"/>
</dbReference>
<evidence type="ECO:0000259" key="5">
    <source>
        <dbReference type="Pfam" id="PF10366"/>
    </source>
</evidence>
<feature type="domain" description="Vacuolar sorting protein 39/Transforming growth factor beta receptor-associated" evidence="5">
    <location>
        <begin position="564"/>
        <end position="666"/>
    </location>
</feature>
<evidence type="ECO:0000256" key="2">
    <source>
        <dbReference type="ARBA" id="ARBA00023136"/>
    </source>
</evidence>
<dbReference type="eggNOG" id="KOG2063">
    <property type="taxonomic scope" value="Eukaryota"/>
</dbReference>
<evidence type="ECO:0000256" key="3">
    <source>
        <dbReference type="ARBA" id="ARBA00038201"/>
    </source>
</evidence>
<keyword evidence="7" id="KW-1185">Reference proteome</keyword>
<dbReference type="InParanoid" id="Q6CWN0"/>
<dbReference type="GO" id="GO:0034058">
    <property type="term" value="P:endosomal vesicle fusion"/>
    <property type="evidence" value="ECO:0007669"/>
    <property type="project" value="TreeGrafter"/>
</dbReference>
<sequence>MLTTRRISSTVLEDVQCLGRLSSWDKTVVIRKNGDFDIYTNEGLHTYRKLWNEPILDMGYSEALSTLFVQCEQSLVLFNVGNMEQYDKIIDRRGILKFWCLENRCDNEIDQKTVVVILLNTKVPRLKIFIWVSRKFSKVVEIQLSSKRETIASVALVDQGAVIATNHGIYIWKTGSSVLTSIDSVVTPKWSASLSASLKVLHNSVDGTTRNDNESLTESHTWSSIANLWSSDRRRTRSCRALRYLFGPNHNVCILLDGQSQRLLELQSSDEGLFYLKALPYDHFFQVNFDFNACEYLGSNFIVLYNTSTIWVVDYEQGFEYLKVRVTDGIKRVFQQSPVEIMVWTLSDVIEIYRIDVDEDLDMKTDTLGGSMFDLNLETLEKRIVFYKSILKSNYISSMNITDDDSETRISYTMKLRDLYIVYALQIFDKAQKLHSKGEKIGLNANTTNIYEKMSYQIFRIFLQFLAPPVLIISFCFPDNCEIIRRKFAIKNQFFRETSTELSAALIRKGFLPYLTETRRHVKNISKEKDTYWSYNDVSLKLTLSFFESHNQAELSVANILTIIDTTLFEMYVKYNRSMVGPLVRVDNNCDFDTVEEILNKENMVHELIDFYYFNNEHRKALDLLTEILDRTGDLKPGIKTLVIEYLKNLEFTDLDLVFQYSDYLLEKFPDESFDIIMLLFLRPLPFSKELDHQRIYEYIDSKRSDLSLSYLEFVVGELQSSETVIFCTLLKRYLEHINNSSTVRKLHAVLKSSKNYDAKRVLKILRNAMNGYDNINSLELRALKYITVYPINMLGDHQTALTILWGELHDYQQSSDYCNTVYQNDNDAGTLLLMEFLDKIIVFDNGHKKPQFLKLFLIEHGSKLQSDKVLLKLPEDMPIADLSSFFHMELKKNTAEQNQLKLLKDILYSELTKANFKLANVLSEFFIFSEERKCPICGKLLKNTSADSLAIMTYRNKTYVMYSSCAKKLQAKIKHDEEPFNAKRIPLLSELL</sequence>
<dbReference type="GO" id="GO:0000329">
    <property type="term" value="C:fungal-type vacuole membrane"/>
    <property type="evidence" value="ECO:0007669"/>
    <property type="project" value="TreeGrafter"/>
</dbReference>
<dbReference type="GO" id="GO:0006886">
    <property type="term" value="P:intracellular protein transport"/>
    <property type="evidence" value="ECO:0007669"/>
    <property type="project" value="UniProtKB-UniRule"/>
</dbReference>
<reference evidence="6 7" key="1">
    <citation type="journal article" date="2004" name="Nature">
        <title>Genome evolution in yeasts.</title>
        <authorList>
            <consortium name="Genolevures"/>
            <person name="Dujon B."/>
            <person name="Sherman D."/>
            <person name="Fischer G."/>
            <person name="Durrens P."/>
            <person name="Casaregola S."/>
            <person name="Lafontaine I."/>
            <person name="de Montigny J."/>
            <person name="Marck C."/>
            <person name="Neuveglise C."/>
            <person name="Talla E."/>
            <person name="Goffard N."/>
            <person name="Frangeul L."/>
            <person name="Aigle M."/>
            <person name="Anthouard V."/>
            <person name="Babour A."/>
            <person name="Barbe V."/>
            <person name="Barnay S."/>
            <person name="Blanchin S."/>
            <person name="Beckerich J.M."/>
            <person name="Beyne E."/>
            <person name="Bleykasten C."/>
            <person name="Boisrame A."/>
            <person name="Boyer J."/>
            <person name="Cattolico L."/>
            <person name="Confanioleri F."/>
            <person name="de Daruvar A."/>
            <person name="Despons L."/>
            <person name="Fabre E."/>
            <person name="Fairhead C."/>
            <person name="Ferry-Dumazet H."/>
            <person name="Groppi A."/>
            <person name="Hantraye F."/>
            <person name="Hennequin C."/>
            <person name="Jauniaux N."/>
            <person name="Joyet P."/>
            <person name="Kachouri R."/>
            <person name="Kerrest A."/>
            <person name="Koszul R."/>
            <person name="Lemaire M."/>
            <person name="Lesur I."/>
            <person name="Ma L."/>
            <person name="Muller H."/>
            <person name="Nicaud J.M."/>
            <person name="Nikolski M."/>
            <person name="Oztas S."/>
            <person name="Ozier-Kalogeropoulos O."/>
            <person name="Pellenz S."/>
            <person name="Potier S."/>
            <person name="Richard G.F."/>
            <person name="Straub M.L."/>
            <person name="Suleau A."/>
            <person name="Swennene D."/>
            <person name="Tekaia F."/>
            <person name="Wesolowski-Louvel M."/>
            <person name="Westhof E."/>
            <person name="Wirth B."/>
            <person name="Zeniou-Meyer M."/>
            <person name="Zivanovic I."/>
            <person name="Bolotin-Fukuhara M."/>
            <person name="Thierry A."/>
            <person name="Bouchier C."/>
            <person name="Caudron B."/>
            <person name="Scarpelli C."/>
            <person name="Gaillardin C."/>
            <person name="Weissenbach J."/>
            <person name="Wincker P."/>
            <person name="Souciet J.L."/>
        </authorList>
    </citation>
    <scope>NUCLEOTIDE SEQUENCE [LARGE SCALE GENOMIC DNA]</scope>
    <source>
        <strain evidence="7">ATCC 8585 / CBS 2359 / DSM 70799 / NBRC 1267 / NRRL Y-1140 / WM37</strain>
    </source>
</reference>
<evidence type="ECO:0000313" key="6">
    <source>
        <dbReference type="EMBL" id="CAH02052.1"/>
    </source>
</evidence>
<evidence type="ECO:0000256" key="4">
    <source>
        <dbReference type="PROSITE-ProRule" id="PRU01006"/>
    </source>
</evidence>
<dbReference type="InterPro" id="IPR032914">
    <property type="entry name" value="Vam6/VPS39/TRAP1"/>
</dbReference>
<dbReference type="GO" id="GO:0012505">
    <property type="term" value="C:endomembrane system"/>
    <property type="evidence" value="ECO:0007669"/>
    <property type="project" value="UniProtKB-SubCell"/>
</dbReference>
<organism evidence="6 7">
    <name type="scientific">Kluyveromyces lactis (strain ATCC 8585 / CBS 2359 / DSM 70799 / NBRC 1267 / NRRL Y-1140 / WM37)</name>
    <name type="common">Yeast</name>
    <name type="synonym">Candida sphaerica</name>
    <dbReference type="NCBI Taxonomy" id="284590"/>
    <lineage>
        <taxon>Eukaryota</taxon>
        <taxon>Fungi</taxon>
        <taxon>Dikarya</taxon>
        <taxon>Ascomycota</taxon>
        <taxon>Saccharomycotina</taxon>
        <taxon>Saccharomycetes</taxon>
        <taxon>Saccharomycetales</taxon>
        <taxon>Saccharomycetaceae</taxon>
        <taxon>Kluyveromyces</taxon>
    </lineage>
</organism>
<gene>
    <name evidence="6" type="ORF">KLLA0_B02849g</name>
</gene>
<dbReference type="PANTHER" id="PTHR12894:SF49">
    <property type="entry name" value="VAM6_VPS39-LIKE PROTEIN"/>
    <property type="match status" value="1"/>
</dbReference>
<comment type="subcellular location">
    <subcellularLocation>
        <location evidence="1">Endomembrane system</location>
        <topology evidence="1">Peripheral membrane protein</topology>
    </subcellularLocation>
</comment>
<dbReference type="Proteomes" id="UP000000598">
    <property type="component" value="Chromosome B"/>
</dbReference>
<dbReference type="PANTHER" id="PTHR12894">
    <property type="entry name" value="CNH DOMAIN CONTAINING"/>
    <property type="match status" value="1"/>
</dbReference>
<dbReference type="STRING" id="284590.Q6CWN0"/>
<dbReference type="EMBL" id="CR382122">
    <property type="protein sequence ID" value="CAH02052.1"/>
    <property type="molecule type" value="Genomic_DNA"/>
</dbReference>
<dbReference type="InterPro" id="IPR000547">
    <property type="entry name" value="Clathrin_H-chain/VPS_repeat"/>
</dbReference>